<dbReference type="Pfam" id="PF09926">
    <property type="entry name" value="DUF2158"/>
    <property type="match status" value="1"/>
</dbReference>
<organism evidence="1 2">
    <name type="scientific">Mesorhizobium shangrilense</name>
    <dbReference type="NCBI Taxonomy" id="460060"/>
    <lineage>
        <taxon>Bacteria</taxon>
        <taxon>Pseudomonadati</taxon>
        <taxon>Pseudomonadota</taxon>
        <taxon>Alphaproteobacteria</taxon>
        <taxon>Hyphomicrobiales</taxon>
        <taxon>Phyllobacteriaceae</taxon>
        <taxon>Mesorhizobium</taxon>
    </lineage>
</organism>
<protein>
    <submittedName>
        <fullName evidence="1">DUF2158 domain-containing protein</fullName>
    </submittedName>
</protein>
<evidence type="ECO:0000313" key="2">
    <source>
        <dbReference type="Proteomes" id="UP001548832"/>
    </source>
</evidence>
<accession>A0ABV2D6X1</accession>
<proteinExistence type="predicted"/>
<name>A0ABV2D6X1_9HYPH</name>
<dbReference type="Proteomes" id="UP001548832">
    <property type="component" value="Unassembled WGS sequence"/>
</dbReference>
<dbReference type="EMBL" id="JBEWSZ010000001">
    <property type="protein sequence ID" value="MET2825787.1"/>
    <property type="molecule type" value="Genomic_DNA"/>
</dbReference>
<gene>
    <name evidence="1" type="ORF">ABVQ20_02225</name>
</gene>
<dbReference type="InterPro" id="IPR019226">
    <property type="entry name" value="DUF2158"/>
</dbReference>
<comment type="caution">
    <text evidence="1">The sequence shown here is derived from an EMBL/GenBank/DDBJ whole genome shotgun (WGS) entry which is preliminary data.</text>
</comment>
<dbReference type="RefSeq" id="WP_354457868.1">
    <property type="nucleotide sequence ID" value="NZ_JBEWSZ010000001.1"/>
</dbReference>
<evidence type="ECO:0000313" key="1">
    <source>
        <dbReference type="EMBL" id="MET2825787.1"/>
    </source>
</evidence>
<sequence length="63" mass="6828">MAGTFKTGDVVKLKSGGPNMTVSDGSASGSYLCHWFNREGDVWIPQHVGFKPDQLKLVEQSST</sequence>
<keyword evidence="2" id="KW-1185">Reference proteome</keyword>
<reference evidence="1 2" key="1">
    <citation type="submission" date="2024-06" db="EMBL/GenBank/DDBJ databases">
        <authorList>
            <person name="Kim D.-U."/>
        </authorList>
    </citation>
    <scope>NUCLEOTIDE SEQUENCE [LARGE SCALE GENOMIC DNA]</scope>
    <source>
        <strain evidence="1 2">KACC15460</strain>
    </source>
</reference>